<name>A0ABT3QWZ1_9HYPH</name>
<accession>A0ABT3QWZ1</accession>
<keyword evidence="3" id="KW-1185">Reference proteome</keyword>
<dbReference type="Gene3D" id="1.10.405.20">
    <property type="match status" value="1"/>
</dbReference>
<protein>
    <submittedName>
        <fullName evidence="2">FAD-dependent oxidoreductase</fullName>
    </submittedName>
</protein>
<dbReference type="EMBL" id="JAPEVI010000002">
    <property type="protein sequence ID" value="MCX2721358.1"/>
    <property type="molecule type" value="Genomic_DNA"/>
</dbReference>
<dbReference type="InterPro" id="IPR050464">
    <property type="entry name" value="Zeta_carotene_desat/Oxidored"/>
</dbReference>
<dbReference type="SUPFAM" id="SSF51905">
    <property type="entry name" value="FAD/NAD(P)-binding domain"/>
    <property type="match status" value="1"/>
</dbReference>
<gene>
    <name evidence="2" type="ORF">ON753_02910</name>
</gene>
<dbReference type="PANTHER" id="PTHR42923:SF17">
    <property type="entry name" value="AMINE OXIDASE DOMAIN-CONTAINING PROTEIN"/>
    <property type="match status" value="1"/>
</dbReference>
<dbReference type="Gene3D" id="3.50.50.60">
    <property type="entry name" value="FAD/NAD(P)-binding domain"/>
    <property type="match status" value="1"/>
</dbReference>
<dbReference type="Proteomes" id="UP001300261">
    <property type="component" value="Unassembled WGS sequence"/>
</dbReference>
<proteinExistence type="predicted"/>
<dbReference type="Gene3D" id="3.30.70.1990">
    <property type="match status" value="1"/>
</dbReference>
<dbReference type="InterPro" id="IPR002937">
    <property type="entry name" value="Amino_oxidase"/>
</dbReference>
<evidence type="ECO:0000259" key="1">
    <source>
        <dbReference type="Pfam" id="PF01593"/>
    </source>
</evidence>
<feature type="domain" description="Amine oxidase" evidence="1">
    <location>
        <begin position="13"/>
        <end position="268"/>
    </location>
</feature>
<evidence type="ECO:0000313" key="2">
    <source>
        <dbReference type="EMBL" id="MCX2721358.1"/>
    </source>
</evidence>
<sequence>MNPLKIAVIGSGIAGLSAAWMLSKNHKVTLYEAGAHLGGHANTIDVATPEGNVGVDTGFIVYNERNYPNLVALFAHLGVETDKTEMSFALSSNGGAYEYAGSGLGGFFGQRRNVARTSHWKLLNDISRFFRTAQQRAAATSPEIALGTFLDREGFSPAFIENHILPMGAAIWSTTMSEMLEFPARSFIDFYANHGMLQFQNRPQWRSVRGGSRSYVNRLVEDGGFEILLETGASRIVRHPGYVHVADNRGALRPFDHVVVATHADQALGLLEGPDAAETNLLGSFSYQRNRAVLHRDSRWMPRRKRLWSSWNYIKKNKGADTGLCVTYWMNRLQNLQTRTDLFVTLNPYDAIHPKAVEGEFLYDHPVFDAAAMAAQNDLWTLQGARRTWFCGSYFGYGFHEDAFQSGLAVGEQLGGACRPWQVDNQSGRIAALNRPRIEAAE</sequence>
<dbReference type="RefSeq" id="WP_265961058.1">
    <property type="nucleotide sequence ID" value="NZ_JAPEVI010000002.1"/>
</dbReference>
<reference evidence="2 3" key="1">
    <citation type="journal article" date="2016" name="Int. J. Syst. Evol. Microbiol.">
        <title>Labrenzia salina sp. nov., isolated from the rhizosphere of the halophyte Arthrocnemum macrostachyum.</title>
        <authorList>
            <person name="Camacho M."/>
            <person name="Redondo-Gomez S."/>
            <person name="Rodriguez-Llorente I."/>
            <person name="Rohde M."/>
            <person name="Sproer C."/>
            <person name="Schumann P."/>
            <person name="Klenk H.P."/>
            <person name="Montero-Calasanz M.D.C."/>
        </authorList>
    </citation>
    <scope>NUCLEOTIDE SEQUENCE [LARGE SCALE GENOMIC DNA]</scope>
    <source>
        <strain evidence="2 3">DSM 29163</strain>
    </source>
</reference>
<organism evidence="2 3">
    <name type="scientific">Roseibium salinum</name>
    <dbReference type="NCBI Taxonomy" id="1604349"/>
    <lineage>
        <taxon>Bacteria</taxon>
        <taxon>Pseudomonadati</taxon>
        <taxon>Pseudomonadota</taxon>
        <taxon>Alphaproteobacteria</taxon>
        <taxon>Hyphomicrobiales</taxon>
        <taxon>Stappiaceae</taxon>
        <taxon>Roseibium</taxon>
    </lineage>
</organism>
<comment type="caution">
    <text evidence="2">The sequence shown here is derived from an EMBL/GenBank/DDBJ whole genome shotgun (WGS) entry which is preliminary data.</text>
</comment>
<dbReference type="Pfam" id="PF01593">
    <property type="entry name" value="Amino_oxidase"/>
    <property type="match status" value="1"/>
</dbReference>
<dbReference type="PANTHER" id="PTHR42923">
    <property type="entry name" value="PROTOPORPHYRINOGEN OXIDASE"/>
    <property type="match status" value="1"/>
</dbReference>
<dbReference type="InterPro" id="IPR036188">
    <property type="entry name" value="FAD/NAD-bd_sf"/>
</dbReference>
<evidence type="ECO:0000313" key="3">
    <source>
        <dbReference type="Proteomes" id="UP001300261"/>
    </source>
</evidence>